<name>E7C7X2_9BACT</name>
<evidence type="ECO:0000313" key="1">
    <source>
        <dbReference type="EMBL" id="ADI23546.1"/>
    </source>
</evidence>
<dbReference type="EMBL" id="GU568018">
    <property type="protein sequence ID" value="ADI23546.1"/>
    <property type="molecule type" value="Genomic_DNA"/>
</dbReference>
<organism evidence="1">
    <name type="scientific">uncultured nuHF2 cluster bacterium HF0770_42C12</name>
    <dbReference type="NCBI Taxonomy" id="723593"/>
    <lineage>
        <taxon>Bacteria</taxon>
        <taxon>environmental samples</taxon>
    </lineage>
</organism>
<reference evidence="1" key="1">
    <citation type="submission" date="2010-01" db="EMBL/GenBank/DDBJ databases">
        <title>Genome fragments of uncultured bacteria from the North Pacific subtropical Gyre.</title>
        <authorList>
            <person name="Pham V.D."/>
            <person name="Delong E.F."/>
        </authorList>
    </citation>
    <scope>NUCLEOTIDE SEQUENCE</scope>
</reference>
<proteinExistence type="predicted"/>
<dbReference type="AlphaFoldDB" id="E7C7X2"/>
<sequence>MKRLLPVLMGFVAVFMFLQHVQVQALIHACERLVKRPVGRDSPGEGVKSQDIVPA</sequence>
<accession>E7C7X2</accession>
<protein>
    <submittedName>
        <fullName evidence="1">Uncharacterized protein</fullName>
    </submittedName>
</protein>